<keyword evidence="4" id="KW-0804">Transcription</keyword>
<dbReference type="Gene3D" id="3.40.190.10">
    <property type="entry name" value="Periplasmic binding protein-like II"/>
    <property type="match status" value="2"/>
</dbReference>
<accession>A0A948T2S9</accession>
<evidence type="ECO:0000256" key="1">
    <source>
        <dbReference type="ARBA" id="ARBA00009437"/>
    </source>
</evidence>
<evidence type="ECO:0000256" key="4">
    <source>
        <dbReference type="ARBA" id="ARBA00023163"/>
    </source>
</evidence>
<evidence type="ECO:0000313" key="6">
    <source>
        <dbReference type="EMBL" id="MBU3806312.1"/>
    </source>
</evidence>
<dbReference type="SUPFAM" id="SSF53850">
    <property type="entry name" value="Periplasmic binding protein-like II"/>
    <property type="match status" value="1"/>
</dbReference>
<keyword evidence="2" id="KW-0805">Transcription regulation</keyword>
<evidence type="ECO:0000256" key="3">
    <source>
        <dbReference type="ARBA" id="ARBA00023125"/>
    </source>
</evidence>
<dbReference type="PANTHER" id="PTHR30346">
    <property type="entry name" value="TRANSCRIPTIONAL DUAL REGULATOR HCAR-RELATED"/>
    <property type="match status" value="1"/>
</dbReference>
<dbReference type="GO" id="GO:0003677">
    <property type="term" value="F:DNA binding"/>
    <property type="evidence" value="ECO:0007669"/>
    <property type="project" value="UniProtKB-KW"/>
</dbReference>
<dbReference type="PRINTS" id="PR00039">
    <property type="entry name" value="HTHLYSR"/>
</dbReference>
<dbReference type="Gene3D" id="1.10.10.10">
    <property type="entry name" value="Winged helix-like DNA-binding domain superfamily/Winged helix DNA-binding domain"/>
    <property type="match status" value="1"/>
</dbReference>
<protein>
    <submittedName>
        <fullName evidence="6">LysR family transcriptional regulator</fullName>
    </submittedName>
</protein>
<dbReference type="SUPFAM" id="SSF46785">
    <property type="entry name" value="Winged helix' DNA-binding domain"/>
    <property type="match status" value="1"/>
</dbReference>
<reference evidence="6" key="1">
    <citation type="journal article" date="2021" name="PeerJ">
        <title>Extensive microbial diversity within the chicken gut microbiome revealed by metagenomics and culture.</title>
        <authorList>
            <person name="Gilroy R."/>
            <person name="Ravi A."/>
            <person name="Getino M."/>
            <person name="Pursley I."/>
            <person name="Horton D.L."/>
            <person name="Alikhan N.F."/>
            <person name="Baker D."/>
            <person name="Gharbi K."/>
            <person name="Hall N."/>
            <person name="Watson M."/>
            <person name="Adriaenssens E.M."/>
            <person name="Foster-Nyarko E."/>
            <person name="Jarju S."/>
            <person name="Secka A."/>
            <person name="Antonio M."/>
            <person name="Oren A."/>
            <person name="Chaudhuri R.R."/>
            <person name="La Ragione R."/>
            <person name="Hildebrand F."/>
            <person name="Pallen M.J."/>
        </authorList>
    </citation>
    <scope>NUCLEOTIDE SEQUENCE</scope>
    <source>
        <strain evidence="6">B5_2728</strain>
    </source>
</reference>
<name>A0A948T2S9_9FIRM</name>
<dbReference type="EMBL" id="JAHLFP010000045">
    <property type="protein sequence ID" value="MBU3806312.1"/>
    <property type="molecule type" value="Genomic_DNA"/>
</dbReference>
<keyword evidence="3" id="KW-0238">DNA-binding</keyword>
<evidence type="ECO:0000259" key="5">
    <source>
        <dbReference type="PROSITE" id="PS50931"/>
    </source>
</evidence>
<sequence>MTFAQLTYVVEVAQAGTISKAAERLFLSQPSLTAAIKDLEQEFGISIFKRTNKGVLLTPEGEEFLSYARQILSQTRLLEERYSSELTQRHQFCVSTQHYSFAVDAFVELLTAYGGEEYDFRIRETQTYEIIEDVAKLKSEVGILYLNDFNETVLRKAFREHNLHFSPLFIAKPHVFVGIDNPLARKKSVTLQDLQPFPRLSYEQGEHNAFYFSEEILSTLESKKDIMVCDRATLFNLLIGLNGYTICSGVINEKLNGKNIVAIPLDVNESIQIGYVTHNKVALGRFAALYLERLHQYAQVHHASTAFPYHRSSHR</sequence>
<dbReference type="InterPro" id="IPR036388">
    <property type="entry name" value="WH-like_DNA-bd_sf"/>
</dbReference>
<gene>
    <name evidence="6" type="ORF">H9882_05410</name>
</gene>
<comment type="similarity">
    <text evidence="1">Belongs to the LysR transcriptional regulatory family.</text>
</comment>
<dbReference type="PANTHER" id="PTHR30346:SF0">
    <property type="entry name" value="HCA OPERON TRANSCRIPTIONAL ACTIVATOR HCAR"/>
    <property type="match status" value="1"/>
</dbReference>
<dbReference type="GO" id="GO:0003700">
    <property type="term" value="F:DNA-binding transcription factor activity"/>
    <property type="evidence" value="ECO:0007669"/>
    <property type="project" value="InterPro"/>
</dbReference>
<evidence type="ECO:0000256" key="2">
    <source>
        <dbReference type="ARBA" id="ARBA00023015"/>
    </source>
</evidence>
<dbReference type="InterPro" id="IPR000847">
    <property type="entry name" value="LysR_HTH_N"/>
</dbReference>
<reference evidence="6" key="2">
    <citation type="submission" date="2021-04" db="EMBL/GenBank/DDBJ databases">
        <authorList>
            <person name="Gilroy R."/>
        </authorList>
    </citation>
    <scope>NUCLEOTIDE SEQUENCE</scope>
    <source>
        <strain evidence="6">B5_2728</strain>
    </source>
</reference>
<organism evidence="6 7">
    <name type="scientific">Candidatus Allofournierella pullistercoris</name>
    <dbReference type="NCBI Taxonomy" id="2838597"/>
    <lineage>
        <taxon>Bacteria</taxon>
        <taxon>Bacillati</taxon>
        <taxon>Bacillota</taxon>
        <taxon>Clostridia</taxon>
        <taxon>Eubacteriales</taxon>
        <taxon>Oscillospiraceae</taxon>
        <taxon>Allofournierella</taxon>
    </lineage>
</organism>
<evidence type="ECO:0000313" key="7">
    <source>
        <dbReference type="Proteomes" id="UP000713596"/>
    </source>
</evidence>
<dbReference type="GO" id="GO:0032993">
    <property type="term" value="C:protein-DNA complex"/>
    <property type="evidence" value="ECO:0007669"/>
    <property type="project" value="TreeGrafter"/>
</dbReference>
<dbReference type="Proteomes" id="UP000713596">
    <property type="component" value="Unassembled WGS sequence"/>
</dbReference>
<dbReference type="PROSITE" id="PS50931">
    <property type="entry name" value="HTH_LYSR"/>
    <property type="match status" value="1"/>
</dbReference>
<dbReference type="AlphaFoldDB" id="A0A948T2S9"/>
<dbReference type="FunFam" id="1.10.10.10:FF:000001">
    <property type="entry name" value="LysR family transcriptional regulator"/>
    <property type="match status" value="1"/>
</dbReference>
<dbReference type="Pfam" id="PF00126">
    <property type="entry name" value="HTH_1"/>
    <property type="match status" value="1"/>
</dbReference>
<comment type="caution">
    <text evidence="6">The sequence shown here is derived from an EMBL/GenBank/DDBJ whole genome shotgun (WGS) entry which is preliminary data.</text>
</comment>
<dbReference type="InterPro" id="IPR036390">
    <property type="entry name" value="WH_DNA-bd_sf"/>
</dbReference>
<proteinExistence type="inferred from homology"/>
<feature type="domain" description="HTH lysR-type" evidence="5">
    <location>
        <begin position="1"/>
        <end position="58"/>
    </location>
</feature>